<feature type="region of interest" description="Disordered" evidence="2">
    <location>
        <begin position="436"/>
        <end position="495"/>
    </location>
</feature>
<dbReference type="InterPro" id="IPR037393">
    <property type="entry name" value="Bud22/SRFB1"/>
</dbReference>
<dbReference type="Proteomes" id="UP000187429">
    <property type="component" value="Unassembled WGS sequence"/>
</dbReference>
<evidence type="ECO:0000256" key="1">
    <source>
        <dbReference type="ARBA" id="ARBA00023054"/>
    </source>
</evidence>
<proteinExistence type="predicted"/>
<accession>A0A1R1XZ90</accession>
<feature type="region of interest" description="Disordered" evidence="2">
    <location>
        <begin position="230"/>
        <end position="297"/>
    </location>
</feature>
<dbReference type="Pfam" id="PF09073">
    <property type="entry name" value="BUD22"/>
    <property type="match status" value="1"/>
</dbReference>
<dbReference type="EMBL" id="LSSM01002899">
    <property type="protein sequence ID" value="OMJ19836.1"/>
    <property type="molecule type" value="Genomic_DNA"/>
</dbReference>
<organism evidence="4 5">
    <name type="scientific">Smittium culicis</name>
    <dbReference type="NCBI Taxonomy" id="133412"/>
    <lineage>
        <taxon>Eukaryota</taxon>
        <taxon>Fungi</taxon>
        <taxon>Fungi incertae sedis</taxon>
        <taxon>Zoopagomycota</taxon>
        <taxon>Kickxellomycotina</taxon>
        <taxon>Harpellomycetes</taxon>
        <taxon>Harpellales</taxon>
        <taxon>Legeriomycetaceae</taxon>
        <taxon>Smittium</taxon>
    </lineage>
</organism>
<feature type="region of interest" description="Disordered" evidence="2">
    <location>
        <begin position="341"/>
        <end position="367"/>
    </location>
</feature>
<feature type="compositionally biased region" description="Basic and acidic residues" evidence="2">
    <location>
        <begin position="341"/>
        <end position="350"/>
    </location>
</feature>
<feature type="region of interest" description="Disordered" evidence="2">
    <location>
        <begin position="517"/>
        <end position="579"/>
    </location>
</feature>
<feature type="compositionally biased region" description="Basic and acidic residues" evidence="2">
    <location>
        <begin position="141"/>
        <end position="152"/>
    </location>
</feature>
<gene>
    <name evidence="4" type="ORF">AYI69_g6454</name>
</gene>
<evidence type="ECO:0000259" key="3">
    <source>
        <dbReference type="Pfam" id="PF09073"/>
    </source>
</evidence>
<dbReference type="PANTHER" id="PTHR23325:SF1">
    <property type="entry name" value="SERUM RESPONSE FACTOR-BINDING PROTEIN 1"/>
    <property type="match status" value="1"/>
</dbReference>
<evidence type="ECO:0000256" key="2">
    <source>
        <dbReference type="SAM" id="MobiDB-lite"/>
    </source>
</evidence>
<dbReference type="OrthoDB" id="2129696at2759"/>
<sequence>MSYKENLSWKLNLLEAQSETGAAMLKAKSIIEKKKRLALKKERNSSKGLSSENQDKNINSSNMENISNDPGASIEELRKVRIQKANQKIELDLDKLSEKIFYNAFKDNEKLIDFALELKVTDLSINEDSQATTSSSSENRLGSDDKSAENKKKYNNQQKAIKFLIATKPVSDCLKELDTVAMILQGIRKQTVPAKSQEEELKKKMSSRFVDSLGGGASDKEYSDISINSDLDADDYSMGSRSDYDSRSDYGSNYNSNSDFSSDSESDDNLNVKKKQRKLTVEELQVKKNRKGQRQRRMEYERIHGAEAKHIKENARVSVRKNNTKFARYRKPIPGIDDIREPKVRADSRSNKFASSSPFGSNPQSINYGGERGIKSIEGNQQYNDNYQQKTTGFSSNQHSSGSNFNNANAENLHPSWVAKQNERMKLAQINSGNFKGNKIVFGQDGESSSKNDDRSGGYKASNNANTSYNKQEYGGNHRQPDLTNKNNSGSENLHPSWVAKQNERIKLAQINSGNFKGNKIVFGQDGESTPKNNDRPSNHGSSNNSNTPYNKQESGGNYNRGNVKQPEFKNKSNFSTENLHPSWAAKQNERLKLAQINSGQSKGKKIVFD</sequence>
<dbReference type="InterPro" id="IPR015158">
    <property type="entry name" value="Bud22_dom"/>
</dbReference>
<feature type="compositionally biased region" description="Low complexity" evidence="2">
    <location>
        <begin position="249"/>
        <end position="261"/>
    </location>
</feature>
<dbReference type="PANTHER" id="PTHR23325">
    <property type="entry name" value="SERUM RESPONSE FACTOR-BINDING"/>
    <property type="match status" value="1"/>
</dbReference>
<evidence type="ECO:0000313" key="4">
    <source>
        <dbReference type="EMBL" id="OMJ19836.1"/>
    </source>
</evidence>
<feature type="compositionally biased region" description="Polar residues" evidence="2">
    <location>
        <begin position="127"/>
        <end position="140"/>
    </location>
</feature>
<protein>
    <recommendedName>
        <fullName evidence="3">Bud22 domain-containing protein</fullName>
    </recommendedName>
</protein>
<feature type="region of interest" description="Disordered" evidence="2">
    <location>
        <begin position="127"/>
        <end position="152"/>
    </location>
</feature>
<feature type="region of interest" description="Disordered" evidence="2">
    <location>
        <begin position="39"/>
        <end position="71"/>
    </location>
</feature>
<feature type="region of interest" description="Disordered" evidence="2">
    <location>
        <begin position="387"/>
        <end position="410"/>
    </location>
</feature>
<feature type="compositionally biased region" description="Polar residues" evidence="2">
    <location>
        <begin position="461"/>
        <end position="471"/>
    </location>
</feature>
<comment type="caution">
    <text evidence="4">The sequence shown here is derived from an EMBL/GenBank/DDBJ whole genome shotgun (WGS) entry which is preliminary data.</text>
</comment>
<reference evidence="5" key="1">
    <citation type="submission" date="2017-01" db="EMBL/GenBank/DDBJ databases">
        <authorList>
            <person name="Wang Y."/>
            <person name="White M."/>
            <person name="Kvist S."/>
            <person name="Moncalvo J.-M."/>
        </authorList>
    </citation>
    <scope>NUCLEOTIDE SEQUENCE [LARGE SCALE GENOMIC DNA]</scope>
    <source>
        <strain evidence="5">ID-206-W2</strain>
    </source>
</reference>
<dbReference type="AlphaFoldDB" id="A0A1R1XZ90"/>
<feature type="domain" description="Bud22" evidence="3">
    <location>
        <begin position="38"/>
        <end position="442"/>
    </location>
</feature>
<keyword evidence="5" id="KW-1185">Reference proteome</keyword>
<feature type="compositionally biased region" description="Basic and acidic residues" evidence="2">
    <location>
        <begin position="448"/>
        <end position="457"/>
    </location>
</feature>
<feature type="compositionally biased region" description="Polar residues" evidence="2">
    <location>
        <begin position="539"/>
        <end position="563"/>
    </location>
</feature>
<dbReference type="GO" id="GO:0005634">
    <property type="term" value="C:nucleus"/>
    <property type="evidence" value="ECO:0007669"/>
    <property type="project" value="TreeGrafter"/>
</dbReference>
<dbReference type="GO" id="GO:0030686">
    <property type="term" value="C:90S preribosome"/>
    <property type="evidence" value="ECO:0007669"/>
    <property type="project" value="TreeGrafter"/>
</dbReference>
<dbReference type="GO" id="GO:0030490">
    <property type="term" value="P:maturation of SSU-rRNA"/>
    <property type="evidence" value="ECO:0007669"/>
    <property type="project" value="TreeGrafter"/>
</dbReference>
<evidence type="ECO:0000313" key="5">
    <source>
        <dbReference type="Proteomes" id="UP000187429"/>
    </source>
</evidence>
<keyword evidence="1" id="KW-0175">Coiled coil</keyword>
<name>A0A1R1XZ90_9FUNG</name>
<feature type="compositionally biased region" description="Polar residues" evidence="2">
    <location>
        <begin position="351"/>
        <end position="367"/>
    </location>
</feature>
<feature type="compositionally biased region" description="Low complexity" evidence="2">
    <location>
        <begin position="57"/>
        <end position="68"/>
    </location>
</feature>
<feature type="compositionally biased region" description="Polar residues" evidence="2">
    <location>
        <begin position="482"/>
        <end position="494"/>
    </location>
</feature>